<dbReference type="PROSITE" id="PS51186">
    <property type="entry name" value="GNAT"/>
    <property type="match status" value="1"/>
</dbReference>
<dbReference type="PANTHER" id="PTHR13947">
    <property type="entry name" value="GNAT FAMILY N-ACETYLTRANSFERASE"/>
    <property type="match status" value="1"/>
</dbReference>
<evidence type="ECO:0000256" key="1">
    <source>
        <dbReference type="ARBA" id="ARBA00022679"/>
    </source>
</evidence>
<reference evidence="3 4" key="1">
    <citation type="journal article" date="2007" name="Int. J. Syst. Evol. Microbiol.">
        <title>Paenibacillus ginsengarvi sp. nov., isolated from soil from ginseng cultivation.</title>
        <authorList>
            <person name="Yoon M.H."/>
            <person name="Ten L.N."/>
            <person name="Im W.T."/>
        </authorList>
    </citation>
    <scope>NUCLEOTIDE SEQUENCE [LARGE SCALE GENOMIC DNA]</scope>
    <source>
        <strain evidence="3 4">KCTC 13059</strain>
    </source>
</reference>
<comment type="caution">
    <text evidence="3">The sequence shown here is derived from an EMBL/GenBank/DDBJ whole genome shotgun (WGS) entry which is preliminary data.</text>
</comment>
<gene>
    <name evidence="3" type="ORF">D7M11_27995</name>
</gene>
<dbReference type="RefSeq" id="WP_120750569.1">
    <property type="nucleotide sequence ID" value="NZ_RBAH01000026.1"/>
</dbReference>
<dbReference type="InterPro" id="IPR016181">
    <property type="entry name" value="Acyl_CoA_acyltransferase"/>
</dbReference>
<dbReference type="Proteomes" id="UP000282311">
    <property type="component" value="Unassembled WGS sequence"/>
</dbReference>
<protein>
    <submittedName>
        <fullName evidence="3">N-acetyltransferase</fullName>
    </submittedName>
</protein>
<dbReference type="CDD" id="cd04301">
    <property type="entry name" value="NAT_SF"/>
    <property type="match status" value="1"/>
</dbReference>
<proteinExistence type="predicted"/>
<dbReference type="Pfam" id="PF00583">
    <property type="entry name" value="Acetyltransf_1"/>
    <property type="match status" value="1"/>
</dbReference>
<dbReference type="InterPro" id="IPR050769">
    <property type="entry name" value="NAT_camello-type"/>
</dbReference>
<dbReference type="AlphaFoldDB" id="A0A3B0BIP4"/>
<sequence>MEQSGLGSVSFTIEPVTESTQEQAKAVVLSGMEEHFGFLDPTLNPDLDHIVSSYLEMGHTFLVGRLSEDVVCTGALMGVDAGTGRLVRMSVRKEHRRHGYASRMIAVLEQLAAEKGYSAMMLKTIVHWTDAVGFYEKMGYERSRLEGRSVTMVKSIRPEGLSG</sequence>
<dbReference type="PANTHER" id="PTHR13947:SF37">
    <property type="entry name" value="LD18367P"/>
    <property type="match status" value="1"/>
</dbReference>
<dbReference type="InterPro" id="IPR000182">
    <property type="entry name" value="GNAT_dom"/>
</dbReference>
<evidence type="ECO:0000313" key="3">
    <source>
        <dbReference type="EMBL" id="RKN72993.1"/>
    </source>
</evidence>
<dbReference type="OrthoDB" id="2665328at2"/>
<organism evidence="3 4">
    <name type="scientific">Paenibacillus ginsengarvi</name>
    <dbReference type="NCBI Taxonomy" id="400777"/>
    <lineage>
        <taxon>Bacteria</taxon>
        <taxon>Bacillati</taxon>
        <taxon>Bacillota</taxon>
        <taxon>Bacilli</taxon>
        <taxon>Bacillales</taxon>
        <taxon>Paenibacillaceae</taxon>
        <taxon>Paenibacillus</taxon>
    </lineage>
</organism>
<dbReference type="SUPFAM" id="SSF55729">
    <property type="entry name" value="Acyl-CoA N-acyltransferases (Nat)"/>
    <property type="match status" value="1"/>
</dbReference>
<dbReference type="EMBL" id="RBAH01000026">
    <property type="protein sequence ID" value="RKN72993.1"/>
    <property type="molecule type" value="Genomic_DNA"/>
</dbReference>
<dbReference type="Gene3D" id="3.40.630.30">
    <property type="match status" value="1"/>
</dbReference>
<keyword evidence="4" id="KW-1185">Reference proteome</keyword>
<name>A0A3B0BIP4_9BACL</name>
<evidence type="ECO:0000313" key="4">
    <source>
        <dbReference type="Proteomes" id="UP000282311"/>
    </source>
</evidence>
<dbReference type="GO" id="GO:0008080">
    <property type="term" value="F:N-acetyltransferase activity"/>
    <property type="evidence" value="ECO:0007669"/>
    <property type="project" value="InterPro"/>
</dbReference>
<feature type="domain" description="N-acetyltransferase" evidence="2">
    <location>
        <begin position="11"/>
        <end position="157"/>
    </location>
</feature>
<accession>A0A3B0BIP4</accession>
<evidence type="ECO:0000259" key="2">
    <source>
        <dbReference type="PROSITE" id="PS51186"/>
    </source>
</evidence>
<keyword evidence="1 3" id="KW-0808">Transferase</keyword>